<accession>A0ABP6S1P0</accession>
<dbReference type="PANTHER" id="PTHR43386">
    <property type="entry name" value="OLIGOPEPTIDE TRANSPORT SYSTEM PERMEASE PROTEIN APPC"/>
    <property type="match status" value="1"/>
</dbReference>
<dbReference type="EMBL" id="BAAAYK010000038">
    <property type="protein sequence ID" value="GAA3365669.1"/>
    <property type="molecule type" value="Genomic_DNA"/>
</dbReference>
<dbReference type="CDD" id="cd06261">
    <property type="entry name" value="TM_PBP2"/>
    <property type="match status" value="1"/>
</dbReference>
<keyword evidence="3" id="KW-1003">Cell membrane</keyword>
<dbReference type="Gene3D" id="1.10.3720.10">
    <property type="entry name" value="MetI-like"/>
    <property type="match status" value="1"/>
</dbReference>
<dbReference type="Proteomes" id="UP001500483">
    <property type="component" value="Unassembled WGS sequence"/>
</dbReference>
<evidence type="ECO:0000256" key="2">
    <source>
        <dbReference type="ARBA" id="ARBA00022448"/>
    </source>
</evidence>
<keyword evidence="6 7" id="KW-0472">Membrane</keyword>
<dbReference type="InterPro" id="IPR025966">
    <property type="entry name" value="OppC_N"/>
</dbReference>
<evidence type="ECO:0000313" key="9">
    <source>
        <dbReference type="EMBL" id="GAA3365669.1"/>
    </source>
</evidence>
<sequence length="316" mass="33899">MTEPTATVVTTTQSGTDPMAAHEIKPEKPRGLWADAWRDLRRRPLFLISSAIIFVLLLMVAFPQLFTSADPNNAILTNARQGPSADAWFGYDVQGRDIYARAVYGARASIAVGVLATLGTVLIGSVVGIIGGYYGGWLDNLLSRFSEIFLGLPFVLGAIVILTTFNQPGDIPSGTRVILQVVGSIAALSWPIAMRIMRSAAISAKQQDYVKAARALGAKPSRIILRHMLPNCLAPVLVYATIALGGFIGAEATLSYLGLGLKYPVVSWGVMIADSRDYIETAPHLLLFPAGFLVVTVLAFVMLGDAVRDALDPKQK</sequence>
<name>A0ABP6S1P0_9PSEU</name>
<dbReference type="Pfam" id="PF12911">
    <property type="entry name" value="OppC_N"/>
    <property type="match status" value="1"/>
</dbReference>
<dbReference type="InterPro" id="IPR035906">
    <property type="entry name" value="MetI-like_sf"/>
</dbReference>
<evidence type="ECO:0000256" key="5">
    <source>
        <dbReference type="ARBA" id="ARBA00022989"/>
    </source>
</evidence>
<dbReference type="Pfam" id="PF00528">
    <property type="entry name" value="BPD_transp_1"/>
    <property type="match status" value="1"/>
</dbReference>
<feature type="transmembrane region" description="Helical" evidence="7">
    <location>
        <begin position="177"/>
        <end position="197"/>
    </location>
</feature>
<evidence type="ECO:0000259" key="8">
    <source>
        <dbReference type="PROSITE" id="PS50928"/>
    </source>
</evidence>
<feature type="transmembrane region" description="Helical" evidence="7">
    <location>
        <begin position="228"/>
        <end position="248"/>
    </location>
</feature>
<dbReference type="SUPFAM" id="SSF161098">
    <property type="entry name" value="MetI-like"/>
    <property type="match status" value="1"/>
</dbReference>
<dbReference type="PANTHER" id="PTHR43386:SF6">
    <property type="entry name" value="ABC TRANSPORTER PERMEASE PROTEIN"/>
    <property type="match status" value="1"/>
</dbReference>
<keyword evidence="2 7" id="KW-0813">Transport</keyword>
<feature type="domain" description="ABC transmembrane type-1" evidence="8">
    <location>
        <begin position="106"/>
        <end position="304"/>
    </location>
</feature>
<keyword evidence="10" id="KW-1185">Reference proteome</keyword>
<protein>
    <submittedName>
        <fullName evidence="9">ABC transporter permease</fullName>
    </submittedName>
</protein>
<evidence type="ECO:0000256" key="7">
    <source>
        <dbReference type="RuleBase" id="RU363032"/>
    </source>
</evidence>
<feature type="transmembrane region" description="Helical" evidence="7">
    <location>
        <begin position="285"/>
        <end position="304"/>
    </location>
</feature>
<feature type="transmembrane region" description="Helical" evidence="7">
    <location>
        <begin position="110"/>
        <end position="136"/>
    </location>
</feature>
<comment type="caution">
    <text evidence="9">The sequence shown here is derived from an EMBL/GenBank/DDBJ whole genome shotgun (WGS) entry which is preliminary data.</text>
</comment>
<evidence type="ECO:0000256" key="3">
    <source>
        <dbReference type="ARBA" id="ARBA00022475"/>
    </source>
</evidence>
<gene>
    <name evidence="9" type="ORF">GCM10020366_66490</name>
</gene>
<dbReference type="PROSITE" id="PS50928">
    <property type="entry name" value="ABC_TM1"/>
    <property type="match status" value="1"/>
</dbReference>
<organism evidence="9 10">
    <name type="scientific">Saccharopolyspora gregorii</name>
    <dbReference type="NCBI Taxonomy" id="33914"/>
    <lineage>
        <taxon>Bacteria</taxon>
        <taxon>Bacillati</taxon>
        <taxon>Actinomycetota</taxon>
        <taxon>Actinomycetes</taxon>
        <taxon>Pseudonocardiales</taxon>
        <taxon>Pseudonocardiaceae</taxon>
        <taxon>Saccharopolyspora</taxon>
    </lineage>
</organism>
<comment type="similarity">
    <text evidence="7">Belongs to the binding-protein-dependent transport system permease family.</text>
</comment>
<evidence type="ECO:0000256" key="4">
    <source>
        <dbReference type="ARBA" id="ARBA00022692"/>
    </source>
</evidence>
<reference evidence="10" key="1">
    <citation type="journal article" date="2019" name="Int. J. Syst. Evol. Microbiol.">
        <title>The Global Catalogue of Microorganisms (GCM) 10K type strain sequencing project: providing services to taxonomists for standard genome sequencing and annotation.</title>
        <authorList>
            <consortium name="The Broad Institute Genomics Platform"/>
            <consortium name="The Broad Institute Genome Sequencing Center for Infectious Disease"/>
            <person name="Wu L."/>
            <person name="Ma J."/>
        </authorList>
    </citation>
    <scope>NUCLEOTIDE SEQUENCE [LARGE SCALE GENOMIC DNA]</scope>
    <source>
        <strain evidence="10">JCM 9687</strain>
    </source>
</reference>
<dbReference type="InterPro" id="IPR050366">
    <property type="entry name" value="BP-dependent_transpt_permease"/>
</dbReference>
<evidence type="ECO:0000256" key="1">
    <source>
        <dbReference type="ARBA" id="ARBA00004651"/>
    </source>
</evidence>
<proteinExistence type="inferred from homology"/>
<evidence type="ECO:0000256" key="6">
    <source>
        <dbReference type="ARBA" id="ARBA00023136"/>
    </source>
</evidence>
<keyword evidence="5 7" id="KW-1133">Transmembrane helix</keyword>
<dbReference type="InterPro" id="IPR000515">
    <property type="entry name" value="MetI-like"/>
</dbReference>
<keyword evidence="4 7" id="KW-0812">Transmembrane</keyword>
<feature type="transmembrane region" description="Helical" evidence="7">
    <location>
        <begin position="148"/>
        <end position="165"/>
    </location>
</feature>
<feature type="transmembrane region" description="Helical" evidence="7">
    <location>
        <begin position="45"/>
        <end position="66"/>
    </location>
</feature>
<comment type="subcellular location">
    <subcellularLocation>
        <location evidence="1 7">Cell membrane</location>
        <topology evidence="1 7">Multi-pass membrane protein</topology>
    </subcellularLocation>
</comment>
<evidence type="ECO:0000313" key="10">
    <source>
        <dbReference type="Proteomes" id="UP001500483"/>
    </source>
</evidence>